<comment type="function">
    <text evidence="2">Might take part in the signal recognition particle (SRP) pathway. This is inferred from the conservation of its genetic proximity to ftsY/ffh. May be a regulatory protein.</text>
</comment>
<evidence type="ECO:0000256" key="2">
    <source>
        <dbReference type="ARBA" id="ARBA00024764"/>
    </source>
</evidence>
<accession>A0A644T381</accession>
<evidence type="ECO:0000313" key="3">
    <source>
        <dbReference type="EMBL" id="MPL60381.1"/>
    </source>
</evidence>
<dbReference type="PANTHER" id="PTHR40083:SF1">
    <property type="entry name" value="UPF0122 PROTEIN YLXM"/>
    <property type="match status" value="1"/>
</dbReference>
<reference evidence="3" key="1">
    <citation type="submission" date="2019-08" db="EMBL/GenBank/DDBJ databases">
        <authorList>
            <person name="Kucharzyk K."/>
            <person name="Murdoch R.W."/>
            <person name="Higgins S."/>
            <person name="Loffler F."/>
        </authorList>
    </citation>
    <scope>NUCLEOTIDE SEQUENCE</scope>
</reference>
<dbReference type="InterPro" id="IPR013324">
    <property type="entry name" value="RNA_pol_sigma_r3/r4-like"/>
</dbReference>
<comment type="caution">
    <text evidence="3">The sequence shown here is derived from an EMBL/GenBank/DDBJ whole genome shotgun (WGS) entry which is preliminary data.</text>
</comment>
<dbReference type="SUPFAM" id="SSF88659">
    <property type="entry name" value="Sigma3 and sigma4 domains of RNA polymerase sigma factors"/>
    <property type="match status" value="1"/>
</dbReference>
<name>A0A644T381_9ZZZZ</name>
<gene>
    <name evidence="3" type="ORF">SDC9_05942</name>
</gene>
<sequence length="119" mass="14022">MLDKVLRISLLFDFYGALLTDKQRQCMEMHYLSDFSLSEIANEFAVSRQAIHDILRRAEQTLEGYEVKLHLVERHQREQQNIIEVYELLEKLPSNVMQVSEVNQAMVKLSSLLDWPKEV</sequence>
<evidence type="ECO:0000256" key="1">
    <source>
        <dbReference type="ARBA" id="ARBA00008720"/>
    </source>
</evidence>
<dbReference type="HAMAP" id="MF_00245">
    <property type="entry name" value="UPF0122"/>
    <property type="match status" value="1"/>
</dbReference>
<dbReference type="PANTHER" id="PTHR40083">
    <property type="entry name" value="UPF0122 PROTEIN CBO2450/CLC_2298"/>
    <property type="match status" value="1"/>
</dbReference>
<organism evidence="3">
    <name type="scientific">bioreactor metagenome</name>
    <dbReference type="NCBI Taxonomy" id="1076179"/>
    <lineage>
        <taxon>unclassified sequences</taxon>
        <taxon>metagenomes</taxon>
        <taxon>ecological metagenomes</taxon>
    </lineage>
</organism>
<dbReference type="AlphaFoldDB" id="A0A644T381"/>
<proteinExistence type="inferred from homology"/>
<dbReference type="InterPro" id="IPR054831">
    <property type="entry name" value="UPF0122_fam_protein"/>
</dbReference>
<comment type="similarity">
    <text evidence="1">Belongs to the UPF0122 family.</text>
</comment>
<dbReference type="InterPro" id="IPR007394">
    <property type="entry name" value="UPF0122"/>
</dbReference>
<dbReference type="Pfam" id="PF04297">
    <property type="entry name" value="UPF0122"/>
    <property type="match status" value="1"/>
</dbReference>
<dbReference type="Gene3D" id="1.10.10.10">
    <property type="entry name" value="Winged helix-like DNA-binding domain superfamily/Winged helix DNA-binding domain"/>
    <property type="match status" value="1"/>
</dbReference>
<dbReference type="EMBL" id="VSSQ01000012">
    <property type="protein sequence ID" value="MPL60381.1"/>
    <property type="molecule type" value="Genomic_DNA"/>
</dbReference>
<protein>
    <submittedName>
        <fullName evidence="3">Uncharacterized protein</fullName>
    </submittedName>
</protein>
<dbReference type="InterPro" id="IPR036388">
    <property type="entry name" value="WH-like_DNA-bd_sf"/>
</dbReference>
<dbReference type="NCBIfam" id="NF045758">
    <property type="entry name" value="YlxM"/>
    <property type="match status" value="1"/>
</dbReference>